<dbReference type="EMBL" id="SKCS01000214">
    <property type="protein sequence ID" value="TNN12728.1"/>
    <property type="molecule type" value="Genomic_DNA"/>
</dbReference>
<feature type="region of interest" description="Disordered" evidence="1">
    <location>
        <begin position="1127"/>
        <end position="1184"/>
    </location>
</feature>
<feature type="region of interest" description="Disordered" evidence="1">
    <location>
        <begin position="919"/>
        <end position="947"/>
    </location>
</feature>
<feature type="region of interest" description="Disordered" evidence="1">
    <location>
        <begin position="993"/>
        <end position="1018"/>
    </location>
</feature>
<accession>A0A4Z2D8F3</accession>
<feature type="compositionally biased region" description="Low complexity" evidence="1">
    <location>
        <begin position="172"/>
        <end position="188"/>
    </location>
</feature>
<dbReference type="Proteomes" id="UP000311919">
    <property type="component" value="Unassembled WGS sequence"/>
</dbReference>
<feature type="compositionally biased region" description="Low complexity" evidence="1">
    <location>
        <begin position="263"/>
        <end position="277"/>
    </location>
</feature>
<evidence type="ECO:0000256" key="1">
    <source>
        <dbReference type="SAM" id="MobiDB-lite"/>
    </source>
</evidence>
<feature type="compositionally biased region" description="Low complexity" evidence="1">
    <location>
        <begin position="713"/>
        <end position="730"/>
    </location>
</feature>
<feature type="compositionally biased region" description="Low complexity" evidence="1">
    <location>
        <begin position="469"/>
        <end position="483"/>
    </location>
</feature>
<feature type="compositionally biased region" description="Low complexity" evidence="1">
    <location>
        <begin position="94"/>
        <end position="120"/>
    </location>
</feature>
<feature type="compositionally biased region" description="Polar residues" evidence="1">
    <location>
        <begin position="52"/>
        <end position="68"/>
    </location>
</feature>
<feature type="region of interest" description="Disordered" evidence="1">
    <location>
        <begin position="1463"/>
        <end position="1490"/>
    </location>
</feature>
<feature type="compositionally biased region" description="Polar residues" evidence="1">
    <location>
        <begin position="993"/>
        <end position="1008"/>
    </location>
</feature>
<dbReference type="PANTHER" id="PTHR21564">
    <property type="entry name" value="BRAKELESS PROTEIN"/>
    <property type="match status" value="1"/>
</dbReference>
<feature type="domain" description="C2H2-type" evidence="2">
    <location>
        <begin position="883"/>
        <end position="907"/>
    </location>
</feature>
<feature type="compositionally biased region" description="Low complexity" evidence="1">
    <location>
        <begin position="75"/>
        <end position="84"/>
    </location>
</feature>
<dbReference type="PANTHER" id="PTHR21564:SF5">
    <property type="entry name" value="SCRIBBLER, ISOFORM J"/>
    <property type="match status" value="1"/>
</dbReference>
<protein>
    <submittedName>
        <fullName evidence="3">Zinc finger protein isoform 2</fullName>
    </submittedName>
</protein>
<gene>
    <name evidence="3" type="ORF">EWB00_003474</name>
</gene>
<evidence type="ECO:0000313" key="4">
    <source>
        <dbReference type="Proteomes" id="UP000311919"/>
    </source>
</evidence>
<feature type="compositionally biased region" description="Polar residues" evidence="1">
    <location>
        <begin position="453"/>
        <end position="463"/>
    </location>
</feature>
<evidence type="ECO:0000259" key="2">
    <source>
        <dbReference type="PROSITE" id="PS00028"/>
    </source>
</evidence>
<feature type="region of interest" description="Disordered" evidence="1">
    <location>
        <begin position="232"/>
        <end position="277"/>
    </location>
</feature>
<name>A0A4Z2D8F3_SCHJA</name>
<feature type="compositionally biased region" description="Low complexity" evidence="1">
    <location>
        <begin position="929"/>
        <end position="938"/>
    </location>
</feature>
<sequence length="1578" mass="171177">MKVKNKRLYNRSETCTRSSSSNTVNANSSSTYIPNKLNESLDQTDNHDNDYPTLTTSIPSNSNDVINNNRKKSCDTTTTTTSKNTKSRHKSNKHTNSTSSASNTTNMNVSSTVSHSGGTSLKITHRAGRTHISSVNPNNNNNNNINNNSITTSTGIRLSNSKLSCGTVNNCSSSSTSTSTPSSIISSSGTNDPVDPYEFAVKTDESVNQCGLNESLIPIKRLKLERNDERCSGISTDSARSSPMLHSLPTSTSKNNRSDNCFSHSSSPSANSSPIPQSCTRPLSVFTDFSYSTNNNNNNSTNNNVGSNINGSAVIRNKYDNVDSNNNVITTDTNTTATTPNMTTTLSSISPRHLYLPSEIDSSMPILTDSITLHTQAKSIDSSAETPPTVPASDCSLLCSNGITPTLTSNAVISTTDCNKPGEINIIADTTTSTNVVPSSLRNRSLSTCCSNADKTNQSSEIQPTWRIIPTSPTSSPSATTSIPLSPTPLATAMTTNTILASSQSVLNSPSSFSSSSLPSSLIPSIQSTPMIPTFTTTLTSSSCCYSASSSSLLNASSQYCTASTNSTCPTITPERRCTGVNTVLDNSKATLTEPDLLGPCEPGTTICLNGIVWLETTTGVLVVNVTWRGRTYIGTLLDATQHDFAPPCPRDYVPPFKSSIRSSNRTKRRTGVGSNYKSNINNHISSTTTAVDCNWKSSTTPARHRLRGGRVSNSPTVNTETTSTNRSNSQLITKSDTDKQLTGDTVIHEDTDLAQCLAPQGSDEEQQITRNSNRKVKTHKSRKFFRGSSTSSSDCPSEVLPDLEKSSEIGDFSCKSSGSISERILGDPQSLDQHSRPHTPVYANNNITTATINNNNDSSINHVYFEENATNDELHETFPIGCPINGCKKRFSHVLALRFHLNHTPHCNLLDSHKKRPSSIDFKKHDPTTTTTTTTTTNSISNDNNPEDCYHPTHTKKYPPTISPQCNSIQPSSSPTSCLLNTYDRPIFTPASSSQQFKQESSHQWDLQQDGHPQLRQQSSEYDRVQMSVLQQINMSNSNYSKLSDINEQKLDPKIISTHNLGDNSVKHSINSKQTSELSRQSFGKKRSSASMLSSCNTSNNNNSFIDITSLNSNNNNHVRTVTAHTVSVPHGSLDISGNSTTRSNHHQSHQSNNNNNNSFAYSSKRTNLSSSRDFSSKHRTTQSCNKISGQIMKIDNNNNSGVTSYSRYSSGHHNTHHGCFEQPTKELSNDYMNLSICQVLSNSTTTITAPVTSAMSKVNTSTVNQQEFNISSLPMELNSLNRNNSNSSNNMMPSLFLQTAWNFQLPTSSSSAYSTQSLPLALNNKDDEMRSTTIGSSSCLPIYPNAPTLTPMNTPMNSNILSCSVSSSSSIHELSTPSQLYDSKQFLPSNHHLLGANSNTTSNQGVDLNNNSNSDVNSSMYYGIPDFLVAALSSLTSNASSSYSCIPEAFKSYFHQNSLMNNTTTTNNNSSSSNNNNNSLLNKSNDNTFPTSISSNSSGLLDGTMSNRYFNPQLFQNFGVNLSNIQNVQSSLNPEKLDPLKLSAAYLMQYTNPSNTIQLSSSSTPSSTFNNNNFLP</sequence>
<feature type="compositionally biased region" description="Basic residues" evidence="1">
    <location>
        <begin position="773"/>
        <end position="786"/>
    </location>
</feature>
<dbReference type="PROSITE" id="PS00028">
    <property type="entry name" value="ZINC_FINGER_C2H2_1"/>
    <property type="match status" value="1"/>
</dbReference>
<feature type="compositionally biased region" description="Polar residues" evidence="1">
    <location>
        <begin position="1059"/>
        <end position="1083"/>
    </location>
</feature>
<proteinExistence type="predicted"/>
<feature type="compositionally biased region" description="Polar residues" evidence="1">
    <location>
        <begin position="1161"/>
        <end position="1175"/>
    </location>
</feature>
<dbReference type="OrthoDB" id="5863628at2759"/>
<reference evidence="3 4" key="1">
    <citation type="submission" date="2019-03" db="EMBL/GenBank/DDBJ databases">
        <title>An improved genome assembly of the fluke Schistosoma japonicum.</title>
        <authorList>
            <person name="Hu W."/>
            <person name="Luo F."/>
            <person name="Yin M."/>
            <person name="Mo X."/>
            <person name="Sun C."/>
            <person name="Wu Q."/>
            <person name="Zhu B."/>
            <person name="Xiang M."/>
            <person name="Wang J."/>
            <person name="Wang Y."/>
            <person name="Zhang T."/>
            <person name="Xu B."/>
            <person name="Zheng H."/>
            <person name="Feng Z."/>
        </authorList>
    </citation>
    <scope>NUCLEOTIDE SEQUENCE [LARGE SCALE GENOMIC DNA]</scope>
    <source>
        <strain evidence="3">HuSjv2</strain>
        <tissue evidence="3">Worms</tissue>
    </source>
</reference>
<feature type="region of interest" description="Disordered" evidence="1">
    <location>
        <begin position="453"/>
        <end position="483"/>
    </location>
</feature>
<feature type="compositionally biased region" description="Polar residues" evidence="1">
    <location>
        <begin position="673"/>
        <end position="682"/>
    </location>
</feature>
<dbReference type="GO" id="GO:0006357">
    <property type="term" value="P:regulation of transcription by RNA polymerase II"/>
    <property type="evidence" value="ECO:0007669"/>
    <property type="project" value="TreeGrafter"/>
</dbReference>
<dbReference type="InterPro" id="IPR013087">
    <property type="entry name" value="Znf_C2H2_type"/>
</dbReference>
<feature type="region of interest" description="Disordered" evidence="1">
    <location>
        <begin position="1558"/>
        <end position="1578"/>
    </location>
</feature>
<feature type="region of interest" description="Disordered" evidence="1">
    <location>
        <begin position="658"/>
        <end position="682"/>
    </location>
</feature>
<feature type="region of interest" description="Disordered" evidence="1">
    <location>
        <begin position="759"/>
        <end position="802"/>
    </location>
</feature>
<comment type="caution">
    <text evidence="3">The sequence shown here is derived from an EMBL/GenBank/DDBJ whole genome shotgun (WGS) entry which is preliminary data.</text>
</comment>
<feature type="compositionally biased region" description="Low complexity" evidence="1">
    <location>
        <begin position="16"/>
        <end position="31"/>
    </location>
</feature>
<feature type="region of interest" description="Disordered" evidence="1">
    <location>
        <begin position="1059"/>
        <end position="1096"/>
    </location>
</feature>
<organism evidence="3 4">
    <name type="scientific">Schistosoma japonicum</name>
    <name type="common">Blood fluke</name>
    <dbReference type="NCBI Taxonomy" id="6182"/>
    <lineage>
        <taxon>Eukaryota</taxon>
        <taxon>Metazoa</taxon>
        <taxon>Spiralia</taxon>
        <taxon>Lophotrochozoa</taxon>
        <taxon>Platyhelminthes</taxon>
        <taxon>Trematoda</taxon>
        <taxon>Digenea</taxon>
        <taxon>Strigeidida</taxon>
        <taxon>Schistosomatoidea</taxon>
        <taxon>Schistosomatidae</taxon>
        <taxon>Schistosoma</taxon>
    </lineage>
</organism>
<feature type="compositionally biased region" description="Polar residues" evidence="1">
    <location>
        <begin position="248"/>
        <end position="262"/>
    </location>
</feature>
<feature type="region of interest" description="Disordered" evidence="1">
    <location>
        <begin position="1"/>
        <end position="120"/>
    </location>
</feature>
<keyword evidence="4" id="KW-1185">Reference proteome</keyword>
<dbReference type="GO" id="GO:0005634">
    <property type="term" value="C:nucleus"/>
    <property type="evidence" value="ECO:0007669"/>
    <property type="project" value="TreeGrafter"/>
</dbReference>
<dbReference type="InterPro" id="IPR040010">
    <property type="entry name" value="ZN608/ZN609"/>
</dbReference>
<feature type="region of interest" description="Disordered" evidence="1">
    <location>
        <begin position="699"/>
        <end position="743"/>
    </location>
</feature>
<feature type="compositionally biased region" description="Low complexity" evidence="1">
    <location>
        <begin position="1151"/>
        <end position="1160"/>
    </location>
</feature>
<evidence type="ECO:0000313" key="3">
    <source>
        <dbReference type="EMBL" id="TNN12728.1"/>
    </source>
</evidence>
<feature type="region of interest" description="Disordered" evidence="1">
    <location>
        <begin position="171"/>
        <end position="191"/>
    </location>
</feature>